<comment type="function">
    <text evidence="5">Component of the elongator complex which is required for multiple tRNA modifications, including mcm5U (5-methoxycarbonylmethyl uridine), mcm5s2U (5-methoxycarbonylmethyl-2-thiouridine), and ncm5U (5-carbamoylmethyl uridine). The elongator complex catalyzes formation of carboxymethyluridine in the wobble base at position 34 in tRNAs.</text>
</comment>
<dbReference type="Pfam" id="PF23925">
    <property type="entry name" value="A-sol_ELP1"/>
    <property type="match status" value="2"/>
</dbReference>
<evidence type="ECO:0000256" key="3">
    <source>
        <dbReference type="ARBA" id="ARBA00022490"/>
    </source>
</evidence>
<comment type="pathway">
    <text evidence="1">tRNA modification; 5-methoxycarbonylmethyl-2-thiouridine-tRNA biosynthesis.</text>
</comment>
<evidence type="ECO:0000259" key="9">
    <source>
        <dbReference type="Pfam" id="PF23797"/>
    </source>
</evidence>
<evidence type="ECO:0000313" key="14">
    <source>
        <dbReference type="Proteomes" id="UP001050691"/>
    </source>
</evidence>
<keyword evidence="3 5" id="KW-0963">Cytoplasm</keyword>
<keyword evidence="5" id="KW-0539">Nucleus</keyword>
<evidence type="ECO:0000256" key="5">
    <source>
        <dbReference type="PIRNR" id="PIRNR017233"/>
    </source>
</evidence>
<dbReference type="SUPFAM" id="SSF69322">
    <property type="entry name" value="Tricorn protease domain 2"/>
    <property type="match status" value="1"/>
</dbReference>
<protein>
    <recommendedName>
        <fullName evidence="5">Elongator complex protein 1</fullName>
    </recommendedName>
</protein>
<feature type="coiled-coil region" evidence="6">
    <location>
        <begin position="1209"/>
        <end position="1236"/>
    </location>
</feature>
<keyword evidence="14" id="KW-1185">Reference proteome</keyword>
<dbReference type="GO" id="GO:0005829">
    <property type="term" value="C:cytosol"/>
    <property type="evidence" value="ECO:0007669"/>
    <property type="project" value="TreeGrafter"/>
</dbReference>
<dbReference type="Pfam" id="PF04762">
    <property type="entry name" value="Beta-prop_ELP1_1st"/>
    <property type="match status" value="1"/>
</dbReference>
<dbReference type="InterPro" id="IPR056164">
    <property type="entry name" value="Beta-prop_ELP1_1st"/>
</dbReference>
<evidence type="ECO:0000259" key="12">
    <source>
        <dbReference type="Pfam" id="PF23936"/>
    </source>
</evidence>
<evidence type="ECO:0000259" key="8">
    <source>
        <dbReference type="Pfam" id="PF04762"/>
    </source>
</evidence>
<feature type="domain" description="ELP1 N-terminal second beta-propeller" evidence="9">
    <location>
        <begin position="405"/>
        <end position="706"/>
    </location>
</feature>
<dbReference type="Pfam" id="PF23878">
    <property type="entry name" value="TPR_ELP1"/>
    <property type="match status" value="1"/>
</dbReference>
<evidence type="ECO:0000256" key="6">
    <source>
        <dbReference type="SAM" id="Coils"/>
    </source>
</evidence>
<evidence type="ECO:0000256" key="2">
    <source>
        <dbReference type="ARBA" id="ARBA00006086"/>
    </source>
</evidence>
<dbReference type="InterPro" id="IPR006849">
    <property type="entry name" value="Elp1"/>
</dbReference>
<accession>A0AAV5AQ33</accession>
<dbReference type="GO" id="GO:0033588">
    <property type="term" value="C:elongator holoenzyme complex"/>
    <property type="evidence" value="ECO:0007669"/>
    <property type="project" value="InterPro"/>
</dbReference>
<comment type="subcellular location">
    <subcellularLocation>
        <location evidence="5">Cytoplasm</location>
    </subcellularLocation>
    <subcellularLocation>
        <location evidence="5">Nucleus</location>
    </subcellularLocation>
</comment>
<name>A0AAV5AQ33_9AGAM</name>
<proteinExistence type="inferred from homology"/>
<dbReference type="GO" id="GO:0005634">
    <property type="term" value="C:nucleus"/>
    <property type="evidence" value="ECO:0007669"/>
    <property type="project" value="UniProtKB-SubCell"/>
</dbReference>
<evidence type="ECO:0000256" key="1">
    <source>
        <dbReference type="ARBA" id="ARBA00005043"/>
    </source>
</evidence>
<evidence type="ECO:0000259" key="10">
    <source>
        <dbReference type="Pfam" id="PF23878"/>
    </source>
</evidence>
<sequence>MNTPLYSNLIHLPDVLNGHFITTLTTDSDTGKTYAVSEQLNGEDVNVQVWVVNEDQNMIPYLDSIFPAVDSITPQIICCSIIPDTRSICLILRSGDIAITYLEHDNGLSSFDIVGTISPGPVSAAVFSPDYSRLAVVTSISTPTLMLMDPTSFEVLSSAPIITSDFGEDAPINVGWGSKATQFHGTLGKQAAKASIVPDRSTSTPDDDLNPRISWRGDAKYFVVSLFQDDRRVLRVYDHQAKLQNTAQNVAGLEHPLAWRPNGSLIASTQRFGNVPNSDQNENWALEKGQEGRHDVVFFERNGLRHGEFHLRERKLTQKSVIPFRRWGYRVHNLAWNADSSILIQLWTTGNYHWYLKLEFPASGDSKRFTTMLWHPEDPFRLLCATKGPLSSTSLPPYDTGLLTVVDGDSLLLTPFRTQNVPPPMSSCQLPLSNPNQISPPPIDIAFSTKTPQTSTTDFMTCLFAGGIIKLWCIRTNITHKLGKNDPLSITELWNGRIHETDLTKFTLYRQIGLVPHHETGWTIAIVSNENGKDKLICIDLRQEGEEKLVLETQREINLPEGRGRLVDSSNTLIWQTADGMLFEVEDASISPFGSFSEFCQIASEVRAPSHPARILIGQKSSKLIATADLPGVKKPLTLSRSCTSYCIAGNYLVWTATSPSHEAVFCQLDTLLDLLKKDPETSTSNDVVSPDSFEKRRIERGARIVTSVPSQTTLVLQMPRGNLETIMPRPLVIDQVKIDVKNKNYRSAFLACRKHRVGINLLVEIDPKEFMENIPTRSELSPELINSICDRIRENFEHINIQKFVDSILTAYIVKKPSDYEAGLSFLLKLRENHPDLVEDAVKYIVFLVDVDKLFDTALGMYDFSLVLLVAQYSKKDPREYLPFLRSLHSLEIPYQYFKIDDYLKRYPKALKSLQLSGSDHFEEAKAYVEKHNLYKDALNLWKHDHDRFKAMLELYGDYLFDRREFKEAALAFMRSSNKGKYMVALEKALEWQDLFDTAYAENLDKEEISSIAYRVAENLSAKQRHIEAARVFMDYLNDIDQAVSCLVKGAAWSEARRIISLNDRHDLLEFSFSTGTLEAQSSIRGEIAEIQELLEKQTGRLDELSAKRLNEPDTFFGAEDPSLGNIDVMTDASNPGTLFTRYTVAPTASDRSKRTSRSKRKLDRKAGRKGTIQEEEYLLTSVTKLFARLETVKADTKMLLPHLVQLSEEHMEAAESLQKELSDLEERLRTGSDQIWGAREDVTVPIDQFQKGNTATSESEIVKLIHKVPKPVLSDTTWKISWLGL</sequence>
<evidence type="ECO:0000259" key="11">
    <source>
        <dbReference type="Pfam" id="PF23925"/>
    </source>
</evidence>
<dbReference type="PANTHER" id="PTHR12747">
    <property type="entry name" value="ELONGATOR COMPLEX PROTEIN 1"/>
    <property type="match status" value="1"/>
</dbReference>
<feature type="domain" description="ELP1 alpha-solenoid" evidence="11">
    <location>
        <begin position="784"/>
        <end position="889"/>
    </location>
</feature>
<dbReference type="GO" id="GO:0002926">
    <property type="term" value="P:tRNA wobble base 5-methoxycarbonylmethyl-2-thiouridinylation"/>
    <property type="evidence" value="ECO:0007669"/>
    <property type="project" value="TreeGrafter"/>
</dbReference>
<dbReference type="EMBL" id="BPWL01000010">
    <property type="protein sequence ID" value="GJJ14814.1"/>
    <property type="molecule type" value="Genomic_DNA"/>
</dbReference>
<keyword evidence="6" id="KW-0175">Coiled coil</keyword>
<feature type="domain" description="ELP1 first N-terminal beta-propeller" evidence="8">
    <location>
        <begin position="27"/>
        <end position="377"/>
    </location>
</feature>
<evidence type="ECO:0000256" key="4">
    <source>
        <dbReference type="ARBA" id="ARBA00022694"/>
    </source>
</evidence>
<organism evidence="13 14">
    <name type="scientific">Clathrus columnatus</name>
    <dbReference type="NCBI Taxonomy" id="1419009"/>
    <lineage>
        <taxon>Eukaryota</taxon>
        <taxon>Fungi</taxon>
        <taxon>Dikarya</taxon>
        <taxon>Basidiomycota</taxon>
        <taxon>Agaricomycotina</taxon>
        <taxon>Agaricomycetes</taxon>
        <taxon>Phallomycetidae</taxon>
        <taxon>Phallales</taxon>
        <taxon>Clathraceae</taxon>
        <taxon>Clathrus</taxon>
    </lineage>
</organism>
<dbReference type="InterPro" id="IPR056167">
    <property type="entry name" value="A-sol_ELP1"/>
</dbReference>
<dbReference type="Pfam" id="PF23936">
    <property type="entry name" value="HB_ELP1"/>
    <property type="match status" value="1"/>
</dbReference>
<dbReference type="PIRSF" id="PIRSF017233">
    <property type="entry name" value="IKAP"/>
    <property type="match status" value="1"/>
</dbReference>
<dbReference type="InterPro" id="IPR056166">
    <property type="entry name" value="TPR_ELP1"/>
</dbReference>
<evidence type="ECO:0000256" key="7">
    <source>
        <dbReference type="SAM" id="MobiDB-lite"/>
    </source>
</evidence>
<comment type="similarity">
    <text evidence="2 5">Belongs to the ELP1/IKA1 family.</text>
</comment>
<keyword evidence="4" id="KW-0819">tRNA processing</keyword>
<dbReference type="InterPro" id="IPR056165">
    <property type="entry name" value="Beta-prop_ELP1_2nd"/>
</dbReference>
<feature type="compositionally biased region" description="Basic residues" evidence="7">
    <location>
        <begin position="1156"/>
        <end position="1169"/>
    </location>
</feature>
<feature type="domain" description="ELP1 TPR" evidence="10">
    <location>
        <begin position="896"/>
        <end position="1059"/>
    </location>
</feature>
<comment type="caution">
    <text evidence="13">The sequence shown here is derived from an EMBL/GenBank/DDBJ whole genome shotgun (WGS) entry which is preliminary data.</text>
</comment>
<feature type="region of interest" description="Disordered" evidence="7">
    <location>
        <begin position="1150"/>
        <end position="1169"/>
    </location>
</feature>
<gene>
    <name evidence="13" type="ORF">Clacol_009082</name>
</gene>
<dbReference type="Proteomes" id="UP001050691">
    <property type="component" value="Unassembled WGS sequence"/>
</dbReference>
<feature type="domain" description="ELP1 alpha-solenoid" evidence="11">
    <location>
        <begin position="730"/>
        <end position="776"/>
    </location>
</feature>
<dbReference type="PANTHER" id="PTHR12747:SF0">
    <property type="entry name" value="ELONGATOR COMPLEX PROTEIN 1"/>
    <property type="match status" value="1"/>
</dbReference>
<dbReference type="GO" id="GO:0000049">
    <property type="term" value="F:tRNA binding"/>
    <property type="evidence" value="ECO:0007669"/>
    <property type="project" value="TreeGrafter"/>
</dbReference>
<feature type="domain" description="ELP1 three-helical bundle" evidence="12">
    <location>
        <begin position="1068"/>
        <end position="1231"/>
    </location>
</feature>
<dbReference type="InterPro" id="IPR056169">
    <property type="entry name" value="HB_ELP1"/>
</dbReference>
<dbReference type="Pfam" id="PF23797">
    <property type="entry name" value="Beta-prop_ELP1_2nd"/>
    <property type="match status" value="1"/>
</dbReference>
<reference evidence="13" key="1">
    <citation type="submission" date="2021-10" db="EMBL/GenBank/DDBJ databases">
        <title>De novo Genome Assembly of Clathrus columnatus (Basidiomycota, Fungi) Using Illumina and Nanopore Sequence Data.</title>
        <authorList>
            <person name="Ogiso-Tanaka E."/>
            <person name="Itagaki H."/>
            <person name="Hosoya T."/>
            <person name="Hosaka K."/>
        </authorList>
    </citation>
    <scope>NUCLEOTIDE SEQUENCE</scope>
    <source>
        <strain evidence="13">MO-923</strain>
    </source>
</reference>
<evidence type="ECO:0000313" key="13">
    <source>
        <dbReference type="EMBL" id="GJJ14814.1"/>
    </source>
</evidence>